<evidence type="ECO:0000313" key="2">
    <source>
        <dbReference type="Proteomes" id="UP000027850"/>
    </source>
</evidence>
<dbReference type="Proteomes" id="UP000027850">
    <property type="component" value="Unassembled WGS sequence"/>
</dbReference>
<name>A0AB34L4Q9_PARDI</name>
<dbReference type="EMBL" id="JNHK01000094">
    <property type="protein sequence ID" value="KDS35384.1"/>
    <property type="molecule type" value="Genomic_DNA"/>
</dbReference>
<protein>
    <submittedName>
        <fullName evidence="1">Uncharacterized protein</fullName>
    </submittedName>
</protein>
<organism evidence="1 2">
    <name type="scientific">Parabacteroides distasonis str. 3776 D15 i</name>
    <dbReference type="NCBI Taxonomy" id="1339342"/>
    <lineage>
        <taxon>Bacteria</taxon>
        <taxon>Pseudomonadati</taxon>
        <taxon>Bacteroidota</taxon>
        <taxon>Bacteroidia</taxon>
        <taxon>Bacteroidales</taxon>
        <taxon>Tannerellaceae</taxon>
        <taxon>Parabacteroides</taxon>
    </lineage>
</organism>
<sequence length="38" mass="4455">MLTLLFNGKDLTLRLYINNVYGIIDTDCYFARGWAIQE</sequence>
<proteinExistence type="predicted"/>
<reference evidence="1 2" key="1">
    <citation type="submission" date="2014-04" db="EMBL/GenBank/DDBJ databases">
        <authorList>
            <person name="Sears C."/>
            <person name="Carroll K."/>
            <person name="Sack B.R."/>
            <person name="Qadri F."/>
            <person name="Myers L.L."/>
            <person name="Chung G.-T."/>
            <person name="Escheverria P."/>
            <person name="Fraser C.M."/>
            <person name="Sadzewicz L."/>
            <person name="Shefchek K.A."/>
            <person name="Tallon L."/>
            <person name="Das S.P."/>
            <person name="Daugherty S."/>
            <person name="Mongodin E.F."/>
        </authorList>
    </citation>
    <scope>NUCLEOTIDE SEQUENCE [LARGE SCALE GENOMIC DNA]</scope>
    <source>
        <strain evidence="1 2">3776 D15 i</strain>
    </source>
</reference>
<accession>A0AB34L4Q9</accession>
<gene>
    <name evidence="1" type="ORF">M091_2305</name>
</gene>
<evidence type="ECO:0000313" key="1">
    <source>
        <dbReference type="EMBL" id="KDS35384.1"/>
    </source>
</evidence>
<dbReference type="AlphaFoldDB" id="A0AB34L4Q9"/>
<comment type="caution">
    <text evidence="1">The sequence shown here is derived from an EMBL/GenBank/DDBJ whole genome shotgun (WGS) entry which is preliminary data.</text>
</comment>